<proteinExistence type="inferred from homology"/>
<protein>
    <recommendedName>
        <fullName evidence="4">DUF190 domain-containing protein</fullName>
    </recommendedName>
</protein>
<evidence type="ECO:0000313" key="2">
    <source>
        <dbReference type="EMBL" id="BBX51241.1"/>
    </source>
</evidence>
<accession>A0A6N4V9D0</accession>
<sequence>MNPAGTEILTLTAYFAERERHGGRFLAEELLDRYDQRSIATSVVLRGIASFGPAHVVRSDRSLSLSEDPPVTLTAVDNADRIVPLAEEVAGLLGRGVLTLERGRTLPDPTSVEDVRLSVYLGRRQRIAGVAGYLRVCEVFHRLGFLSAEVFLGVDGTASGQRRRARFFSRNADVPLIVVGVGTAEQADVALTELRPKLADPLITVERNTVCKNAGRSIAEPATVSGEFLKVTVRTDEDSRHDGTPVHRALVSRLMETDHANGATVLRSIWGYHGAQAPHGDQLFQLARHVPVSTVIVDTAESIAASYPVIDELTATHGLVTCETVPAMLAVDNGHSRGGLGLD</sequence>
<name>A0A6N4V9D0_9MYCO</name>
<dbReference type="SUPFAM" id="SSF54913">
    <property type="entry name" value="GlnB-like"/>
    <property type="match status" value="3"/>
</dbReference>
<dbReference type="PANTHER" id="PTHR35983">
    <property type="entry name" value="UPF0166 PROTEIN TM_0021"/>
    <property type="match status" value="1"/>
</dbReference>
<dbReference type="EMBL" id="AP022570">
    <property type="protein sequence ID" value="BBX51241.1"/>
    <property type="molecule type" value="Genomic_DNA"/>
</dbReference>
<dbReference type="Proteomes" id="UP000466785">
    <property type="component" value="Chromosome"/>
</dbReference>
<evidence type="ECO:0008006" key="4">
    <source>
        <dbReference type="Google" id="ProtNLM"/>
    </source>
</evidence>
<dbReference type="KEGG" id="mpof:MPOR_22670"/>
<dbReference type="InterPro" id="IPR011322">
    <property type="entry name" value="N-reg_PII-like_a/b"/>
</dbReference>
<evidence type="ECO:0000313" key="3">
    <source>
        <dbReference type="Proteomes" id="UP000466785"/>
    </source>
</evidence>
<dbReference type="AlphaFoldDB" id="A0A6N4V9D0"/>
<evidence type="ECO:0000256" key="1">
    <source>
        <dbReference type="ARBA" id="ARBA00010554"/>
    </source>
</evidence>
<dbReference type="Gene3D" id="3.30.70.120">
    <property type="match status" value="3"/>
</dbReference>
<keyword evidence="3" id="KW-1185">Reference proteome</keyword>
<gene>
    <name evidence="2" type="ORF">MPOR_22670</name>
</gene>
<organism evidence="2 3">
    <name type="scientific">Mycolicibacterium poriferae</name>
    <dbReference type="NCBI Taxonomy" id="39694"/>
    <lineage>
        <taxon>Bacteria</taxon>
        <taxon>Bacillati</taxon>
        <taxon>Actinomycetota</taxon>
        <taxon>Actinomycetes</taxon>
        <taxon>Mycobacteriales</taxon>
        <taxon>Mycobacteriaceae</taxon>
        <taxon>Mycolicibacterium</taxon>
    </lineage>
</organism>
<dbReference type="Pfam" id="PF02641">
    <property type="entry name" value="DUF190"/>
    <property type="match status" value="3"/>
</dbReference>
<reference evidence="2 3" key="1">
    <citation type="journal article" date="2019" name="Emerg. Microbes Infect.">
        <title>Comprehensive subspecies identification of 175 nontuberculous mycobacteria species based on 7547 genomic profiles.</title>
        <authorList>
            <person name="Matsumoto Y."/>
            <person name="Kinjo T."/>
            <person name="Motooka D."/>
            <person name="Nabeya D."/>
            <person name="Jung N."/>
            <person name="Uechi K."/>
            <person name="Horii T."/>
            <person name="Iida T."/>
            <person name="Fujita J."/>
            <person name="Nakamura S."/>
        </authorList>
    </citation>
    <scope>NUCLEOTIDE SEQUENCE [LARGE SCALE GENOMIC DNA]</scope>
    <source>
        <strain evidence="2 3">JCM 12603</strain>
    </source>
</reference>
<dbReference type="InterPro" id="IPR003793">
    <property type="entry name" value="UPF0166"/>
</dbReference>
<dbReference type="RefSeq" id="WP_163673774.1">
    <property type="nucleotide sequence ID" value="NZ_AP022570.1"/>
</dbReference>
<dbReference type="InterPro" id="IPR015867">
    <property type="entry name" value="N-reg_PII/ATP_PRibTrfase_C"/>
</dbReference>
<comment type="similarity">
    <text evidence="1">Belongs to the UPF0166 family.</text>
</comment>
<dbReference type="PANTHER" id="PTHR35983:SF1">
    <property type="entry name" value="UPF0166 PROTEIN TM_0021"/>
    <property type="match status" value="1"/>
</dbReference>